<accession>A0AAE0FW97</accession>
<evidence type="ECO:0000313" key="2">
    <source>
        <dbReference type="EMBL" id="KAK3266406.1"/>
    </source>
</evidence>
<dbReference type="EMBL" id="LGRX02013120">
    <property type="protein sequence ID" value="KAK3266406.1"/>
    <property type="molecule type" value="Genomic_DNA"/>
</dbReference>
<dbReference type="Proteomes" id="UP001190700">
    <property type="component" value="Unassembled WGS sequence"/>
</dbReference>
<dbReference type="AlphaFoldDB" id="A0AAE0FW97"/>
<feature type="region of interest" description="Disordered" evidence="1">
    <location>
        <begin position="313"/>
        <end position="354"/>
    </location>
</feature>
<name>A0AAE0FW97_9CHLO</name>
<organism evidence="2 3">
    <name type="scientific">Cymbomonas tetramitiformis</name>
    <dbReference type="NCBI Taxonomy" id="36881"/>
    <lineage>
        <taxon>Eukaryota</taxon>
        <taxon>Viridiplantae</taxon>
        <taxon>Chlorophyta</taxon>
        <taxon>Pyramimonadophyceae</taxon>
        <taxon>Pyramimonadales</taxon>
        <taxon>Pyramimonadaceae</taxon>
        <taxon>Cymbomonas</taxon>
    </lineage>
</organism>
<comment type="caution">
    <text evidence="2">The sequence shown here is derived from an EMBL/GenBank/DDBJ whole genome shotgun (WGS) entry which is preliminary data.</text>
</comment>
<keyword evidence="3" id="KW-1185">Reference proteome</keyword>
<gene>
    <name evidence="2" type="ORF">CYMTET_24963</name>
</gene>
<protein>
    <submittedName>
        <fullName evidence="2">Uncharacterized protein</fullName>
    </submittedName>
</protein>
<evidence type="ECO:0000313" key="3">
    <source>
        <dbReference type="Proteomes" id="UP001190700"/>
    </source>
</evidence>
<reference evidence="2 3" key="1">
    <citation type="journal article" date="2015" name="Genome Biol. Evol.">
        <title>Comparative Genomics of a Bacterivorous Green Alga Reveals Evolutionary Causalities and Consequences of Phago-Mixotrophic Mode of Nutrition.</title>
        <authorList>
            <person name="Burns J.A."/>
            <person name="Paasch A."/>
            <person name="Narechania A."/>
            <person name="Kim E."/>
        </authorList>
    </citation>
    <scope>NUCLEOTIDE SEQUENCE [LARGE SCALE GENOMIC DNA]</scope>
    <source>
        <strain evidence="2 3">PLY_AMNH</strain>
    </source>
</reference>
<sequence>MSRGCSTRAARLWWRQECCSHGRSVAQTEVTGRVKLHAENLRDGCEPLERRDGKGKLDSATLVCGSHWLRSSTVCKLHEEPEELELEPGCVRVTFARCGEEKDVMETKLLWPDFTLVDQKVDKETKRASETWATRASWRKDSDPVVPPDCQVHRDAGRHTMAAVQESLSALQVYPTGVITGTLMWDKRERQFCVLSEVTRAHWELMEKLVLPFYYEVDQRWRYQPLKHVQRVDIANLRARLRIKYDEVLAGRQTAPLLVLSDLACKVEKFYPVTDGEGGQGEVFESNAAAQEYLHLGDGRMMLSACKSEDKVRESLDNCGTRRPPPAQTRKTVRRDGAGPSGHASLPAAALQPPRLRQQTWLNGPFDPETTRPHIFQGTYEAESDTDSVDAAVVSKWLDPAQVTDMLRKAAQTVFLIRYRRYKGEVLLHLGMCNKDRGKGVHTPTLSSKQMHRYSYSALQGQLNKYLPLGGQSAGCSGGLLGTIRKHVEDILDGEDLTALIRRHMDVGLQRGTLHVLMTRAAPRAKPVYYIFGAQELYAAHPVILFTPEYLGSSTRKFNQCSWVSWRLAALVHAAPLSAFTTRVAGGDSADRRAAHQAGADVHGRRGSTCGGIHSSTCCNARVDTWDIRDQFLPLVLRRR</sequence>
<evidence type="ECO:0000256" key="1">
    <source>
        <dbReference type="SAM" id="MobiDB-lite"/>
    </source>
</evidence>
<proteinExistence type="predicted"/>